<evidence type="ECO:0000259" key="1">
    <source>
        <dbReference type="PROSITE" id="PS50011"/>
    </source>
</evidence>
<protein>
    <recommendedName>
        <fullName evidence="1">Protein kinase domain-containing protein</fullName>
    </recommendedName>
</protein>
<dbReference type="InterPro" id="IPR011009">
    <property type="entry name" value="Kinase-like_dom_sf"/>
</dbReference>
<comment type="caution">
    <text evidence="2">The sequence shown here is derived from an EMBL/GenBank/DDBJ whole genome shotgun (WGS) entry which is preliminary data.</text>
</comment>
<dbReference type="PROSITE" id="PS50011">
    <property type="entry name" value="PROTEIN_KINASE_DOM"/>
    <property type="match status" value="1"/>
</dbReference>
<sequence>MSAVGDNRFGGIHPGDVLQLDIQETVHADFLGKMDVTFLSLLRYLPGRRSVWKARCEFGELFIKVFFPHPKQDRDVGREWRHSIRLHDAEMPMAEPYFLARGGEGCSILGFAYLEGGVTLDALASLAWQDADRSDVYRQLLDLHSRMFAAGIYQEDNHLGNYFWHQGEVRLLDAATCCFVDPPVDGGRLRENLSLLLANIPLPDRRCVDSLIANSDLRQAGVGGREASRAIQTRLRKYYRKTRRSCSEFELLREGAESWLLCRDLEPELREQVLSGMDALFAGGTWLKDGNTCSVVEVEVKGRSYIVKRYNRKPWLYRLLHCLATPRALESWSNGHVLRLFGIATPRPLACGVIRSGGLPELAYLVMEKVEGPPLWDLPEDELMEQGSGLAQQFGQLLWSLDTLQATHGDMKGSNLVVDQRDVLTLIDLDGTRFYCTASKHRKKRDKDIRRFLRNWDKMPEVRNMFSRVIDAVD</sequence>
<dbReference type="EMBL" id="JACBAZ010000006">
    <property type="protein sequence ID" value="NWK56812.1"/>
    <property type="molecule type" value="Genomic_DNA"/>
</dbReference>
<dbReference type="RefSeq" id="WP_178933622.1">
    <property type="nucleotide sequence ID" value="NZ_JACBAZ010000006.1"/>
</dbReference>
<proteinExistence type="predicted"/>
<evidence type="ECO:0000313" key="3">
    <source>
        <dbReference type="Proteomes" id="UP000557872"/>
    </source>
</evidence>
<dbReference type="GO" id="GO:0004672">
    <property type="term" value="F:protein kinase activity"/>
    <property type="evidence" value="ECO:0007669"/>
    <property type="project" value="InterPro"/>
</dbReference>
<dbReference type="SUPFAM" id="SSF56112">
    <property type="entry name" value="Protein kinase-like (PK-like)"/>
    <property type="match status" value="2"/>
</dbReference>
<dbReference type="AlphaFoldDB" id="A0A851GIN8"/>
<dbReference type="InterPro" id="IPR000719">
    <property type="entry name" value="Prot_kinase_dom"/>
</dbReference>
<dbReference type="GO" id="GO:0005524">
    <property type="term" value="F:ATP binding"/>
    <property type="evidence" value="ECO:0007669"/>
    <property type="project" value="InterPro"/>
</dbReference>
<dbReference type="Proteomes" id="UP000557872">
    <property type="component" value="Unassembled WGS sequence"/>
</dbReference>
<dbReference type="Pfam" id="PF06293">
    <property type="entry name" value="Kdo"/>
    <property type="match status" value="1"/>
</dbReference>
<dbReference type="Gene3D" id="1.10.510.10">
    <property type="entry name" value="Transferase(Phosphotransferase) domain 1"/>
    <property type="match status" value="1"/>
</dbReference>
<keyword evidence="3" id="KW-1185">Reference proteome</keyword>
<organism evidence="2 3">
    <name type="scientific">Oceaniferula marina</name>
    <dbReference type="NCBI Taxonomy" id="2748318"/>
    <lineage>
        <taxon>Bacteria</taxon>
        <taxon>Pseudomonadati</taxon>
        <taxon>Verrucomicrobiota</taxon>
        <taxon>Verrucomicrobiia</taxon>
        <taxon>Verrucomicrobiales</taxon>
        <taxon>Verrucomicrobiaceae</taxon>
        <taxon>Oceaniferula</taxon>
    </lineage>
</organism>
<name>A0A851GIN8_9BACT</name>
<gene>
    <name evidence="2" type="ORF">HW115_14410</name>
</gene>
<reference evidence="2 3" key="1">
    <citation type="submission" date="2020-07" db="EMBL/GenBank/DDBJ databases">
        <title>Roseicoccus Jingziensis gen. nov., sp. nov., isolated from coastal seawater.</title>
        <authorList>
            <person name="Feng X."/>
        </authorList>
    </citation>
    <scope>NUCLEOTIDE SEQUENCE [LARGE SCALE GENOMIC DNA]</scope>
    <source>
        <strain evidence="2 3">N1E253</strain>
    </source>
</reference>
<accession>A0A851GIN8</accession>
<feature type="domain" description="Protein kinase" evidence="1">
    <location>
        <begin position="281"/>
        <end position="474"/>
    </location>
</feature>
<evidence type="ECO:0000313" key="2">
    <source>
        <dbReference type="EMBL" id="NWK56812.1"/>
    </source>
</evidence>